<reference evidence="3 4" key="1">
    <citation type="submission" date="2015-12" db="EMBL/GenBank/DDBJ databases">
        <title>The genome of Folsomia candida.</title>
        <authorList>
            <person name="Faddeeva A."/>
            <person name="Derks M.F."/>
            <person name="Anvar Y."/>
            <person name="Smit S."/>
            <person name="Van Straalen N."/>
            <person name="Roelofs D."/>
        </authorList>
    </citation>
    <scope>NUCLEOTIDE SEQUENCE [LARGE SCALE GENOMIC DNA]</scope>
    <source>
        <strain evidence="3 4">VU population</strain>
        <tissue evidence="3">Whole body</tissue>
    </source>
</reference>
<keyword evidence="4" id="KW-1185">Reference proteome</keyword>
<feature type="transmembrane region" description="Helical" evidence="2">
    <location>
        <begin position="87"/>
        <end position="107"/>
    </location>
</feature>
<accession>A0A226EDC0</accession>
<evidence type="ECO:0000313" key="3">
    <source>
        <dbReference type="EMBL" id="OXA55429.1"/>
    </source>
</evidence>
<dbReference type="OrthoDB" id="8298626at2759"/>
<evidence type="ECO:0000256" key="1">
    <source>
        <dbReference type="SAM" id="MobiDB-lite"/>
    </source>
</evidence>
<dbReference type="AlphaFoldDB" id="A0A226EDC0"/>
<protein>
    <submittedName>
        <fullName evidence="3">Uncharacterized protein</fullName>
    </submittedName>
</protein>
<proteinExistence type="predicted"/>
<dbReference type="EMBL" id="LNIX01000004">
    <property type="protein sequence ID" value="OXA55429.1"/>
    <property type="molecule type" value="Genomic_DNA"/>
</dbReference>
<feature type="region of interest" description="Disordered" evidence="1">
    <location>
        <begin position="1"/>
        <end position="29"/>
    </location>
</feature>
<organism evidence="3 4">
    <name type="scientific">Folsomia candida</name>
    <name type="common">Springtail</name>
    <dbReference type="NCBI Taxonomy" id="158441"/>
    <lineage>
        <taxon>Eukaryota</taxon>
        <taxon>Metazoa</taxon>
        <taxon>Ecdysozoa</taxon>
        <taxon>Arthropoda</taxon>
        <taxon>Hexapoda</taxon>
        <taxon>Collembola</taxon>
        <taxon>Entomobryomorpha</taxon>
        <taxon>Isotomoidea</taxon>
        <taxon>Isotomidae</taxon>
        <taxon>Proisotominae</taxon>
        <taxon>Folsomia</taxon>
    </lineage>
</organism>
<gene>
    <name evidence="3" type="ORF">Fcan01_09213</name>
</gene>
<keyword evidence="2" id="KW-0812">Transmembrane</keyword>
<name>A0A226EDC0_FOLCA</name>
<evidence type="ECO:0000313" key="4">
    <source>
        <dbReference type="Proteomes" id="UP000198287"/>
    </source>
</evidence>
<evidence type="ECO:0000256" key="2">
    <source>
        <dbReference type="SAM" id="Phobius"/>
    </source>
</evidence>
<keyword evidence="2" id="KW-0472">Membrane</keyword>
<sequence>METKIDMESHDNSSAVPNNYITSPSNNSKKCPFEVGGSKDKATRYFAVPSKDCIDDNPATTAKPPLSRFDKYHQLKSAVTSFFSQHYILLGYIVFFLLTSILIYVVVSQSFRDPEPLPHLQGNSGPIENDKGSQIYTNSQQPIIDRNLITSNNNTNNFIPPSSSAYNTNISNKKLAPQEVVLYSQIDLRFVTGMVHTIIVSNLMSPAVPAPSGLSTNCCSSVKNLLLKGPISQEWLHYLLSSLKNVEIIEVDVDQVSSAWTATNNNNNNNLAIVKVPMLREIYAKNARKSAILDWGFTIEMPNLKVMSINTSFFDEKSFSWFEELMTQCQDSIERIEITESHLCDKCDLTRLQFSNLMYMKISRAEEDEDDLTEEEKDLGDDKGVGLIIPGEFVKNLGDSDGSD</sequence>
<comment type="caution">
    <text evidence="3">The sequence shown here is derived from an EMBL/GenBank/DDBJ whole genome shotgun (WGS) entry which is preliminary data.</text>
</comment>
<feature type="compositionally biased region" description="Basic and acidic residues" evidence="1">
    <location>
        <begin position="1"/>
        <end position="11"/>
    </location>
</feature>
<keyword evidence="2" id="KW-1133">Transmembrane helix</keyword>
<feature type="compositionally biased region" description="Polar residues" evidence="1">
    <location>
        <begin position="12"/>
        <end position="29"/>
    </location>
</feature>
<dbReference type="Proteomes" id="UP000198287">
    <property type="component" value="Unassembled WGS sequence"/>
</dbReference>